<feature type="domain" description="Pyrroline-5-carboxylate reductase catalytic N-terminal" evidence="4">
    <location>
        <begin position="9"/>
        <end position="100"/>
    </location>
</feature>
<feature type="transmembrane region" description="Helical" evidence="3">
    <location>
        <begin position="196"/>
        <end position="215"/>
    </location>
</feature>
<dbReference type="InterPro" id="IPR051267">
    <property type="entry name" value="STEAP_metalloreductase"/>
</dbReference>
<keyword evidence="1" id="KW-0560">Oxidoreductase</keyword>
<dbReference type="VEuPathDB" id="VectorBase:BGLAX_033091"/>
<dbReference type="PANTHER" id="PTHR14239">
    <property type="entry name" value="DUDULIN-RELATED"/>
    <property type="match status" value="1"/>
</dbReference>
<dbReference type="OrthoDB" id="550646at2759"/>
<proteinExistence type="predicted"/>
<dbReference type="STRING" id="6526.A0A2C9LMN2"/>
<name>A0A2C9LMN2_BIOGL</name>
<dbReference type="VEuPathDB" id="VectorBase:BGLB032710"/>
<keyword evidence="3" id="KW-0472">Membrane</keyword>
<dbReference type="KEGG" id="bgt:106055712"/>
<reference evidence="5" key="1">
    <citation type="submission" date="2020-05" db="UniProtKB">
        <authorList>
            <consortium name="EnsemblMetazoa"/>
        </authorList>
    </citation>
    <scope>IDENTIFICATION</scope>
    <source>
        <strain evidence="5">BB02</strain>
    </source>
</reference>
<dbReference type="InterPro" id="IPR036291">
    <property type="entry name" value="NAD(P)-bd_dom_sf"/>
</dbReference>
<protein>
    <recommendedName>
        <fullName evidence="4">Pyrroline-5-carboxylate reductase catalytic N-terminal domain-containing protein</fullName>
    </recommendedName>
</protein>
<gene>
    <name evidence="5" type="primary">106055712</name>
</gene>
<dbReference type="AlphaFoldDB" id="A0A2C9LMN2"/>
<keyword evidence="3" id="KW-1133">Transmembrane helix</keyword>
<dbReference type="EnsemblMetazoa" id="BGLB032710-RA">
    <property type="protein sequence ID" value="BGLB032710-PA"/>
    <property type="gene ID" value="BGLB032710"/>
</dbReference>
<keyword evidence="3" id="KW-0812">Transmembrane</keyword>
<feature type="transmembrane region" description="Helical" evidence="3">
    <location>
        <begin position="520"/>
        <end position="543"/>
    </location>
</feature>
<evidence type="ECO:0000313" key="6">
    <source>
        <dbReference type="Proteomes" id="UP000076420"/>
    </source>
</evidence>
<dbReference type="Pfam" id="PF03807">
    <property type="entry name" value="F420_oxidored"/>
    <property type="match status" value="1"/>
</dbReference>
<dbReference type="Proteomes" id="UP000076420">
    <property type="component" value="Unassembled WGS sequence"/>
</dbReference>
<dbReference type="PANTHER" id="PTHR14239:SF0">
    <property type="entry name" value="F420-DEPENDENT NADP REDUCTASE"/>
    <property type="match status" value="1"/>
</dbReference>
<dbReference type="InterPro" id="IPR028939">
    <property type="entry name" value="P5C_Rdtase_cat_N"/>
</dbReference>
<sequence>MDFVNKSKTVTIIGMGDFGRALAKRLLSFGYSVTFGCLNPNSHKISPLDPLFSQTLITSTKSAIRANEVVFLCISVVHFQHFAEKYKAALSRKIVVDVSNRVKDFYVKNSNAEFLQSLLPDAIVVKAFNVVSAYVMGGNSVQNSRVVPVASNHSLARQAIIDLGNEAGFRPYDAGMLSNSGSIELNSTRMFSKLKVPVVTAAAVYALWWLFVAYVDFIRKVNFTWEQVFLRVANKPLCMTAITLLEPTFQFIQVSLPSRPGAIPELLNHDGKSVGLRRRVDMYTCMLVSAKATRPICLRAASHESSHLGNLCVWILNSYKYHLSPTSVWILNSYKYHLSPTRVWILNSYKYHLSPTSVWIPNSYKYHLSPTRVWIPNSYKYHHSPTRVWILNSYKYHLSPTSVWIPNSYKYHLSPTRVWILNSYKYHLSPTRVWILNSYKYHLSPIVSGYSIHTSNLIGITNVLSNIAITKNMLSIAQGELSCLTGLLGMLAMCVLAVITIPGVTDSLNWAEWRFLQSKCGCLALLFSTGHAWVMGATVWMNYTSWVDVLTSETFVSSFLPALVVVLRVIQSLPFIRHSLVRIRKGRIDDDPYLITITTETSQVARKTSGEMSNLTYTDQTTSLSEKQQQHHNRTPAQAVGSEDIQGPSPSSGDHSRVICTKDSRAQSKDILVCDNASAAKSPMSQTVVKRTDDDVRVRVTNVGDREVTSPLITSGNESDSCEEIVSRV</sequence>
<dbReference type="SUPFAM" id="SSF51735">
    <property type="entry name" value="NAD(P)-binding Rossmann-fold domains"/>
    <property type="match status" value="1"/>
</dbReference>
<feature type="transmembrane region" description="Helical" evidence="3">
    <location>
        <begin position="484"/>
        <end position="508"/>
    </location>
</feature>
<organism evidence="5 6">
    <name type="scientific">Biomphalaria glabrata</name>
    <name type="common">Bloodfluke planorb</name>
    <name type="synonym">Freshwater snail</name>
    <dbReference type="NCBI Taxonomy" id="6526"/>
    <lineage>
        <taxon>Eukaryota</taxon>
        <taxon>Metazoa</taxon>
        <taxon>Spiralia</taxon>
        <taxon>Lophotrochozoa</taxon>
        <taxon>Mollusca</taxon>
        <taxon>Gastropoda</taxon>
        <taxon>Heterobranchia</taxon>
        <taxon>Euthyneura</taxon>
        <taxon>Panpulmonata</taxon>
        <taxon>Hygrophila</taxon>
        <taxon>Lymnaeoidea</taxon>
        <taxon>Planorbidae</taxon>
        <taxon>Biomphalaria</taxon>
    </lineage>
</organism>
<dbReference type="Gene3D" id="3.40.50.720">
    <property type="entry name" value="NAD(P)-binding Rossmann-like Domain"/>
    <property type="match status" value="1"/>
</dbReference>
<evidence type="ECO:0000313" key="5">
    <source>
        <dbReference type="EnsemblMetazoa" id="BGLB032710-PA"/>
    </source>
</evidence>
<accession>A0A2C9LMN2</accession>
<dbReference type="GO" id="GO:0016491">
    <property type="term" value="F:oxidoreductase activity"/>
    <property type="evidence" value="ECO:0007669"/>
    <property type="project" value="UniProtKB-KW"/>
</dbReference>
<evidence type="ECO:0000259" key="4">
    <source>
        <dbReference type="Pfam" id="PF03807"/>
    </source>
</evidence>
<evidence type="ECO:0000256" key="3">
    <source>
        <dbReference type="SAM" id="Phobius"/>
    </source>
</evidence>
<feature type="transmembrane region" description="Helical" evidence="3">
    <location>
        <begin position="555"/>
        <end position="576"/>
    </location>
</feature>
<evidence type="ECO:0000256" key="2">
    <source>
        <dbReference type="SAM" id="MobiDB-lite"/>
    </source>
</evidence>
<feature type="region of interest" description="Disordered" evidence="2">
    <location>
        <begin position="620"/>
        <end position="657"/>
    </location>
</feature>
<evidence type="ECO:0000256" key="1">
    <source>
        <dbReference type="ARBA" id="ARBA00023002"/>
    </source>
</evidence>